<dbReference type="InterPro" id="IPR005467">
    <property type="entry name" value="His_kinase_dom"/>
</dbReference>
<evidence type="ECO:0000256" key="3">
    <source>
        <dbReference type="ARBA" id="ARBA00012438"/>
    </source>
</evidence>
<keyword evidence="9" id="KW-0067">ATP-binding</keyword>
<dbReference type="GO" id="GO:0016036">
    <property type="term" value="P:cellular response to phosphate starvation"/>
    <property type="evidence" value="ECO:0007669"/>
    <property type="project" value="TreeGrafter"/>
</dbReference>
<evidence type="ECO:0000313" key="15">
    <source>
        <dbReference type="EMBL" id="EIT84835.1"/>
    </source>
</evidence>
<dbReference type="EMBL" id="AKKV01000030">
    <property type="protein sequence ID" value="EIT84835.1"/>
    <property type="molecule type" value="Genomic_DNA"/>
</dbReference>
<feature type="domain" description="Histidine kinase" evidence="14">
    <location>
        <begin position="122"/>
        <end position="327"/>
    </location>
</feature>
<feature type="transmembrane region" description="Helical" evidence="13">
    <location>
        <begin position="36"/>
        <end position="59"/>
    </location>
</feature>
<evidence type="ECO:0000256" key="2">
    <source>
        <dbReference type="ARBA" id="ARBA00004651"/>
    </source>
</evidence>
<dbReference type="PANTHER" id="PTHR45453">
    <property type="entry name" value="PHOSPHATE REGULON SENSOR PROTEIN PHOR"/>
    <property type="match status" value="1"/>
</dbReference>
<comment type="subcellular location">
    <subcellularLocation>
        <location evidence="2">Cell membrane</location>
        <topology evidence="2">Multi-pass membrane protein</topology>
    </subcellularLocation>
</comment>
<evidence type="ECO:0000256" key="6">
    <source>
        <dbReference type="ARBA" id="ARBA00022692"/>
    </source>
</evidence>
<dbReference type="InterPro" id="IPR050351">
    <property type="entry name" value="BphY/WalK/GraS-like"/>
</dbReference>
<proteinExistence type="predicted"/>
<protein>
    <recommendedName>
        <fullName evidence="3">histidine kinase</fullName>
        <ecNumber evidence="3">2.7.13.3</ecNumber>
    </recommendedName>
</protein>
<comment type="catalytic activity">
    <reaction evidence="1">
        <text>ATP + protein L-histidine = ADP + protein N-phospho-L-histidine.</text>
        <dbReference type="EC" id="2.7.13.3"/>
    </reaction>
</comment>
<dbReference type="Gene3D" id="3.30.565.10">
    <property type="entry name" value="Histidine kinase-like ATPase, C-terminal domain"/>
    <property type="match status" value="1"/>
</dbReference>
<evidence type="ECO:0000256" key="11">
    <source>
        <dbReference type="ARBA" id="ARBA00023012"/>
    </source>
</evidence>
<evidence type="ECO:0000256" key="8">
    <source>
        <dbReference type="ARBA" id="ARBA00022777"/>
    </source>
</evidence>
<evidence type="ECO:0000256" key="12">
    <source>
        <dbReference type="ARBA" id="ARBA00023136"/>
    </source>
</evidence>
<organism evidence="15 16">
    <name type="scientific">Fictibacillus macauensis ZFHKF-1</name>
    <dbReference type="NCBI Taxonomy" id="1196324"/>
    <lineage>
        <taxon>Bacteria</taxon>
        <taxon>Bacillati</taxon>
        <taxon>Bacillota</taxon>
        <taxon>Bacilli</taxon>
        <taxon>Bacillales</taxon>
        <taxon>Fictibacillaceae</taxon>
        <taxon>Fictibacillus</taxon>
    </lineage>
</organism>
<keyword evidence="6 13" id="KW-0812">Transmembrane</keyword>
<comment type="caution">
    <text evidence="15">The sequence shown here is derived from an EMBL/GenBank/DDBJ whole genome shotgun (WGS) entry which is preliminary data.</text>
</comment>
<dbReference type="RefSeq" id="WP_007202903.1">
    <property type="nucleotide sequence ID" value="NZ_AKKV01000030.1"/>
</dbReference>
<sequence length="338" mass="39921">MSIVTFLKERRSWIVAFIFLQFFLLFVAWIDPTINVTSALYAISLALFLFCLFLIYRFYRETAFFKKIEALDHENQLSQFHFARSPFEKQWLHYLGEQMTFIRKQTLEQQALLDRESDELVAWIHEVKTPMTALRLMIEQLDDLQVRTEFLYEWLRIHYLVDQQLHQKRLLFIENDTYIEEGSLHDVLISEIKNVQAWCFQKGIGFDLQGTERSVFSDFKWLSFILRQLLSNSIKYSHDSDIVITGTEENGMVTLTIEDFGRGIDARDLPRIFERGFTSTVHHDDHAATGMGLYLAKKAADSLKIRLHVQSELSKGTTVILHFPKRNQFNMIERETRM</sequence>
<dbReference type="Pfam" id="PF02518">
    <property type="entry name" value="HATPase_c"/>
    <property type="match status" value="1"/>
</dbReference>
<accession>I8UD32</accession>
<dbReference type="PANTHER" id="PTHR45453:SF2">
    <property type="entry name" value="HISTIDINE KINASE"/>
    <property type="match status" value="1"/>
</dbReference>
<dbReference type="STRING" id="1196324.A374_14125"/>
<keyword evidence="11" id="KW-0902">Two-component regulatory system</keyword>
<keyword evidence="5" id="KW-0808">Transferase</keyword>
<dbReference type="GO" id="GO:0005886">
    <property type="term" value="C:plasma membrane"/>
    <property type="evidence" value="ECO:0007669"/>
    <property type="project" value="UniProtKB-SubCell"/>
</dbReference>
<evidence type="ECO:0000259" key="14">
    <source>
        <dbReference type="PROSITE" id="PS50109"/>
    </source>
</evidence>
<dbReference type="SUPFAM" id="SSF55874">
    <property type="entry name" value="ATPase domain of HSP90 chaperone/DNA topoisomerase II/histidine kinase"/>
    <property type="match status" value="1"/>
</dbReference>
<dbReference type="eggNOG" id="COG0642">
    <property type="taxonomic scope" value="Bacteria"/>
</dbReference>
<dbReference type="GO" id="GO:0005524">
    <property type="term" value="F:ATP binding"/>
    <property type="evidence" value="ECO:0007669"/>
    <property type="project" value="UniProtKB-KW"/>
</dbReference>
<dbReference type="Proteomes" id="UP000004080">
    <property type="component" value="Unassembled WGS sequence"/>
</dbReference>
<dbReference type="EC" id="2.7.13.3" evidence="3"/>
<dbReference type="GO" id="GO:0000155">
    <property type="term" value="F:phosphorelay sensor kinase activity"/>
    <property type="evidence" value="ECO:0007669"/>
    <property type="project" value="TreeGrafter"/>
</dbReference>
<keyword evidence="8 15" id="KW-0418">Kinase</keyword>
<evidence type="ECO:0000256" key="9">
    <source>
        <dbReference type="ARBA" id="ARBA00022840"/>
    </source>
</evidence>
<dbReference type="PRINTS" id="PR00344">
    <property type="entry name" value="BCTRLSENSOR"/>
</dbReference>
<keyword evidence="10 13" id="KW-1133">Transmembrane helix</keyword>
<name>I8UD32_9BACL</name>
<feature type="transmembrane region" description="Helical" evidence="13">
    <location>
        <begin position="12"/>
        <end position="30"/>
    </location>
</feature>
<keyword evidence="16" id="KW-1185">Reference proteome</keyword>
<dbReference type="PATRIC" id="fig|1196324.3.peg.2888"/>
<keyword evidence="12 13" id="KW-0472">Membrane</keyword>
<evidence type="ECO:0000313" key="16">
    <source>
        <dbReference type="Proteomes" id="UP000004080"/>
    </source>
</evidence>
<dbReference type="GO" id="GO:0004721">
    <property type="term" value="F:phosphoprotein phosphatase activity"/>
    <property type="evidence" value="ECO:0007669"/>
    <property type="project" value="TreeGrafter"/>
</dbReference>
<gene>
    <name evidence="15" type="ORF">A374_14125</name>
</gene>
<evidence type="ECO:0000256" key="10">
    <source>
        <dbReference type="ARBA" id="ARBA00022989"/>
    </source>
</evidence>
<dbReference type="InterPro" id="IPR003594">
    <property type="entry name" value="HATPase_dom"/>
</dbReference>
<evidence type="ECO:0000256" key="1">
    <source>
        <dbReference type="ARBA" id="ARBA00000085"/>
    </source>
</evidence>
<evidence type="ECO:0000256" key="5">
    <source>
        <dbReference type="ARBA" id="ARBA00022679"/>
    </source>
</evidence>
<keyword evidence="7" id="KW-0547">Nucleotide-binding</keyword>
<dbReference type="AlphaFoldDB" id="I8UD32"/>
<dbReference type="InterPro" id="IPR036890">
    <property type="entry name" value="HATPase_C_sf"/>
</dbReference>
<evidence type="ECO:0000256" key="4">
    <source>
        <dbReference type="ARBA" id="ARBA00022475"/>
    </source>
</evidence>
<reference evidence="15 16" key="1">
    <citation type="journal article" date="2012" name="J. Bacteriol.">
        <title>Genome of Bacillus macauensis ZFHKF-1, a Long-Chain-Forming Bacterium.</title>
        <authorList>
            <person name="Cai L."/>
            <person name="Zhang T."/>
        </authorList>
    </citation>
    <scope>NUCLEOTIDE SEQUENCE [LARGE SCALE GENOMIC DNA]</scope>
    <source>
        <strain evidence="15 16">ZFHKF-1</strain>
    </source>
</reference>
<keyword evidence="4" id="KW-1003">Cell membrane</keyword>
<dbReference type="PROSITE" id="PS50109">
    <property type="entry name" value="HIS_KIN"/>
    <property type="match status" value="1"/>
</dbReference>
<evidence type="ECO:0000256" key="13">
    <source>
        <dbReference type="SAM" id="Phobius"/>
    </source>
</evidence>
<dbReference type="OrthoDB" id="9780487at2"/>
<evidence type="ECO:0000256" key="7">
    <source>
        <dbReference type="ARBA" id="ARBA00022741"/>
    </source>
</evidence>
<dbReference type="SMART" id="SM00387">
    <property type="entry name" value="HATPase_c"/>
    <property type="match status" value="1"/>
</dbReference>
<dbReference type="InterPro" id="IPR004358">
    <property type="entry name" value="Sig_transdc_His_kin-like_C"/>
</dbReference>